<evidence type="ECO:0000259" key="14">
    <source>
        <dbReference type="Pfam" id="PF01433"/>
    </source>
</evidence>
<dbReference type="NCBIfam" id="TIGR02414">
    <property type="entry name" value="pepN_proteo"/>
    <property type="match status" value="1"/>
</dbReference>
<keyword evidence="7" id="KW-0645">Protease</keyword>
<dbReference type="InterPro" id="IPR014782">
    <property type="entry name" value="Peptidase_M1_dom"/>
</dbReference>
<dbReference type="Pfam" id="PF11940">
    <property type="entry name" value="DUF3458"/>
    <property type="match status" value="1"/>
</dbReference>
<feature type="domain" description="Peptidase M1 alanyl aminopeptidase C-terminal" evidence="16">
    <location>
        <begin position="550"/>
        <end position="863"/>
    </location>
</feature>
<dbReference type="FunFam" id="2.60.40.1730:FF:000005">
    <property type="entry name" value="Aminopeptidase N"/>
    <property type="match status" value="1"/>
</dbReference>
<evidence type="ECO:0000256" key="1">
    <source>
        <dbReference type="ARBA" id="ARBA00000098"/>
    </source>
</evidence>
<dbReference type="GO" id="GO:0008270">
    <property type="term" value="F:zinc ion binding"/>
    <property type="evidence" value="ECO:0007669"/>
    <property type="project" value="InterPro"/>
</dbReference>
<evidence type="ECO:0000256" key="7">
    <source>
        <dbReference type="ARBA" id="ARBA00022670"/>
    </source>
</evidence>
<dbReference type="CDD" id="cd09600">
    <property type="entry name" value="M1_APN"/>
    <property type="match status" value="1"/>
</dbReference>
<evidence type="ECO:0000313" key="19">
    <source>
        <dbReference type="EMBL" id="MXB13699.1"/>
    </source>
</evidence>
<evidence type="ECO:0000259" key="17">
    <source>
        <dbReference type="Pfam" id="PF17900"/>
    </source>
</evidence>
<keyword evidence="11" id="KW-0482">Metalloprotease</keyword>
<evidence type="ECO:0000256" key="2">
    <source>
        <dbReference type="ARBA" id="ARBA00001947"/>
    </source>
</evidence>
<dbReference type="AlphaFoldDB" id="A0A6B0K0M1"/>
<reference evidence="18" key="1">
    <citation type="submission" date="2019-06" db="EMBL/GenBank/DDBJ databases">
        <title>Phylogeography and genetic diversity of Francisella tularensis subsp. holarctica in France (1947-2018).</title>
        <authorList>
            <person name="Kevin M."/>
            <person name="Madani N."/>
            <person name="Maurin M."/>
        </authorList>
    </citation>
    <scope>NUCLEOTIDE SEQUENCE</scope>
    <source>
        <strain evidence="18">10-1635/5</strain>
        <strain evidence="19">93-11516</strain>
    </source>
</reference>
<evidence type="ECO:0000256" key="8">
    <source>
        <dbReference type="ARBA" id="ARBA00022723"/>
    </source>
</evidence>
<dbReference type="InterPro" id="IPR042097">
    <property type="entry name" value="Aminopeptidase_N-like_N_sf"/>
</dbReference>
<evidence type="ECO:0000256" key="12">
    <source>
        <dbReference type="ARBA" id="ARBA00059739"/>
    </source>
</evidence>
<evidence type="ECO:0000313" key="18">
    <source>
        <dbReference type="EMBL" id="MWY74843.1"/>
    </source>
</evidence>
<evidence type="ECO:0000259" key="15">
    <source>
        <dbReference type="Pfam" id="PF11940"/>
    </source>
</evidence>
<keyword evidence="10" id="KW-0862">Zinc</keyword>
<dbReference type="Pfam" id="PF17900">
    <property type="entry name" value="Peptidase_M1_N"/>
    <property type="match status" value="1"/>
</dbReference>
<keyword evidence="9 18" id="KW-0378">Hydrolase</keyword>
<comment type="similarity">
    <text evidence="3">Belongs to the peptidase M1 family.</text>
</comment>
<dbReference type="PANTHER" id="PTHR46322">
    <property type="entry name" value="PUROMYCIN-SENSITIVE AMINOPEPTIDASE"/>
    <property type="match status" value="1"/>
</dbReference>
<dbReference type="FunFam" id="2.60.40.1840:FF:000001">
    <property type="entry name" value="Aminopeptidase N"/>
    <property type="match status" value="1"/>
</dbReference>
<dbReference type="InterPro" id="IPR037144">
    <property type="entry name" value="Peptidase_M1_pepN_C_sf"/>
</dbReference>
<comment type="catalytic activity">
    <reaction evidence="1">
        <text>Release of an N-terminal amino acid, Xaa-|-Yaa- from a peptide, amide or arylamide. Xaa is preferably Ala, but may be most amino acids including Pro (slow action). When a terminal hydrophobic residue is followed by a prolyl residue, the two may be released as an intact Xaa-Pro dipeptide.</text>
        <dbReference type="EC" id="3.4.11.2"/>
    </reaction>
</comment>
<evidence type="ECO:0000256" key="10">
    <source>
        <dbReference type="ARBA" id="ARBA00022833"/>
    </source>
</evidence>
<dbReference type="Pfam" id="PF01433">
    <property type="entry name" value="Peptidase_M1"/>
    <property type="match status" value="1"/>
</dbReference>
<evidence type="ECO:0000256" key="6">
    <source>
        <dbReference type="ARBA" id="ARBA00022438"/>
    </source>
</evidence>
<dbReference type="SUPFAM" id="SSF55486">
    <property type="entry name" value="Metalloproteases ('zincins'), catalytic domain"/>
    <property type="match status" value="1"/>
</dbReference>
<dbReference type="Gene3D" id="2.60.40.1730">
    <property type="entry name" value="tricorn interacting facor f3 domain"/>
    <property type="match status" value="1"/>
</dbReference>
<dbReference type="Pfam" id="PF17432">
    <property type="entry name" value="DUF3458_C"/>
    <property type="match status" value="1"/>
</dbReference>
<evidence type="ECO:0000256" key="13">
    <source>
        <dbReference type="NCBIfam" id="TIGR02414"/>
    </source>
</evidence>
<proteinExistence type="inferred from homology"/>
<gene>
    <name evidence="18" type="primary">pepN</name>
    <name evidence="18" type="ORF">FNB10_07325</name>
    <name evidence="19" type="ORF">FND40_05345</name>
</gene>
<dbReference type="Gene3D" id="2.60.40.1840">
    <property type="match status" value="1"/>
</dbReference>
<dbReference type="InterPro" id="IPR012779">
    <property type="entry name" value="Peptidase_M1_pepN"/>
</dbReference>
<dbReference type="GO" id="GO:0008237">
    <property type="term" value="F:metallopeptidase activity"/>
    <property type="evidence" value="ECO:0007669"/>
    <property type="project" value="UniProtKB-UniRule"/>
</dbReference>
<dbReference type="PRINTS" id="PR00756">
    <property type="entry name" value="ALADIPTASE"/>
</dbReference>
<evidence type="ECO:0000256" key="11">
    <source>
        <dbReference type="ARBA" id="ARBA00023049"/>
    </source>
</evidence>
<dbReference type="FunFam" id="3.30.2010.30:FF:000002">
    <property type="entry name" value="Putative aminopeptidase N"/>
    <property type="match status" value="1"/>
</dbReference>
<dbReference type="InterPro" id="IPR045357">
    <property type="entry name" value="Aminopeptidase_N-like_N"/>
</dbReference>
<protein>
    <recommendedName>
        <fullName evidence="5 13">Aminopeptidase N</fullName>
        <ecNumber evidence="4 13">3.4.11.2</ecNumber>
    </recommendedName>
</protein>
<dbReference type="Gene3D" id="1.10.390.10">
    <property type="entry name" value="Neutral Protease Domain 2"/>
    <property type="match status" value="1"/>
</dbReference>
<evidence type="ECO:0000256" key="9">
    <source>
        <dbReference type="ARBA" id="ARBA00022801"/>
    </source>
</evidence>
<dbReference type="EMBL" id="VJDK01000046">
    <property type="protein sequence ID" value="MWY74843.1"/>
    <property type="molecule type" value="Genomic_DNA"/>
</dbReference>
<dbReference type="InterPro" id="IPR001930">
    <property type="entry name" value="Peptidase_M1"/>
</dbReference>
<dbReference type="GO" id="GO:0006508">
    <property type="term" value="P:proteolysis"/>
    <property type="evidence" value="ECO:0007669"/>
    <property type="project" value="UniProtKB-UniRule"/>
</dbReference>
<keyword evidence="8" id="KW-0479">Metal-binding</keyword>
<comment type="caution">
    <text evidence="18">The sequence shown here is derived from an EMBL/GenBank/DDBJ whole genome shotgun (WGS) entry which is preliminary data.</text>
</comment>
<name>A0A6B0K0M1_FRATU</name>
<organism evidence="18">
    <name type="scientific">Francisella tularensis</name>
    <dbReference type="NCBI Taxonomy" id="263"/>
    <lineage>
        <taxon>Bacteria</taxon>
        <taxon>Pseudomonadati</taxon>
        <taxon>Pseudomonadota</taxon>
        <taxon>Gammaproteobacteria</taxon>
        <taxon>Thiotrichales</taxon>
        <taxon>Francisellaceae</taxon>
        <taxon>Francisella</taxon>
    </lineage>
</organism>
<dbReference type="GO" id="GO:0016285">
    <property type="term" value="F:alanyl aminopeptidase activity"/>
    <property type="evidence" value="ECO:0007669"/>
    <property type="project" value="UniProtKB-EC"/>
</dbReference>
<dbReference type="FunFam" id="1.10.390.10:FF:000002">
    <property type="entry name" value="Aminopeptidase N"/>
    <property type="match status" value="1"/>
</dbReference>
<dbReference type="Gene3D" id="3.30.2010.30">
    <property type="match status" value="1"/>
</dbReference>
<comment type="cofactor">
    <cofactor evidence="2">
        <name>Zn(2+)</name>
        <dbReference type="ChEBI" id="CHEBI:29105"/>
    </cofactor>
</comment>
<evidence type="ECO:0000259" key="16">
    <source>
        <dbReference type="Pfam" id="PF17432"/>
    </source>
</evidence>
<dbReference type="InterPro" id="IPR035414">
    <property type="entry name" value="Peptidase_M1_pepN_Ig-like"/>
</dbReference>
<dbReference type="Gene3D" id="1.25.50.10">
    <property type="entry name" value="Peptidase M1, alanyl aminopeptidase, C-terminal domain"/>
    <property type="match status" value="1"/>
</dbReference>
<evidence type="ECO:0000256" key="5">
    <source>
        <dbReference type="ARBA" id="ARBA00015611"/>
    </source>
</evidence>
<feature type="domain" description="Aminopeptidase N-like N-terminal" evidence="17">
    <location>
        <begin position="30"/>
        <end position="195"/>
    </location>
</feature>
<feature type="domain" description="Peptidase M1 alanyl aminopeptidase Ig-like fold" evidence="15">
    <location>
        <begin position="453"/>
        <end position="545"/>
    </location>
</feature>
<dbReference type="SUPFAM" id="SSF63737">
    <property type="entry name" value="Leukotriene A4 hydrolase N-terminal domain"/>
    <property type="match status" value="1"/>
</dbReference>
<accession>A0A6B0K0M1</accession>
<keyword evidence="6 18" id="KW-0031">Aminopeptidase</keyword>
<dbReference type="InterPro" id="IPR027268">
    <property type="entry name" value="Peptidase_M4/M1_CTD_sf"/>
</dbReference>
<sequence length="864" mass="98748">MIYEFVMTDPKIKYLKDYKPSNYLIDETHLIFELDESKTRVTANLYIVANRENRENNTLVLDGVELKLLSIKLNNKQLSPAEFAVNENQLIINNVPEKFVLQTVVEINPSANTSLEGLYKSGDVFSTQCEATGFRKITYYLDRPDVMAAFTVKIIADKKKYPIILSNGDKIDSGDISDNQHFVVWKDPFKKPCYLFALVAGDLASIKDTYITKSQRKVSLEIYAFKQDIDKCHYAMQAVKDSMKWDEDRFGLEYDLDTFMIVAVPDFNAGAMENKGLNIFNTKYIMASNKTATDKDFELVQSVVGHEYFHNWTGDRVTCRDWFQLSLKEGLTVFRDQEFTSDLNSRDVKRIDDVRIIRSAQFAEDASPMSHPIRPESYIEMNNFYTVTVYNKGAEIIRMIHTLLGEEGFQKGMKLYFERHDGQAVTCDDFVNAMADANNRDFSLFKRWYAQSGTPNIKVSENYDASSQTYSLTLEQTTLPTADQKEKQALHIPVKMGLINPEGKNIAEQVIELKEQKQTYTFENIAAKPVASLFRDFSAPVKVEHKRSEKDLLHIVKYDNNAFNRWDSLQQIATNIILNNADLNDEFLNAFKSILHDKDLDKALISNALLIPTESTIAEAMRVIMVDDIVLSRKNVVNQLADKLKDDWLAVYQQCNDNKPYSLSAEQIAKRKLKGVCLSYLMNASDQKVGTDLAQQLFDNADNMTDQQTAFTELLKSNDKQVRDNAINEFYNCWKHEDLVVNKWLLSQAQISHESALDIVKGLVNHPAYNPKNPNKVYSLIGGFGANFSQYHCKDGLGYAFMADTVLALDKFNHQVAARMARNLMSWKRYDSDRQAMMKNALEKIKASNPSKNVFEIVSKSLES</sequence>
<dbReference type="InterPro" id="IPR038438">
    <property type="entry name" value="PepN_Ig-like_sf"/>
</dbReference>
<feature type="domain" description="Peptidase M1 membrane alanine aminopeptidase" evidence="14">
    <location>
        <begin position="234"/>
        <end position="448"/>
    </location>
</feature>
<evidence type="ECO:0000256" key="4">
    <source>
        <dbReference type="ARBA" id="ARBA00012564"/>
    </source>
</evidence>
<evidence type="ECO:0000256" key="3">
    <source>
        <dbReference type="ARBA" id="ARBA00010136"/>
    </source>
</evidence>
<dbReference type="EMBL" id="VJIQ01000027">
    <property type="protein sequence ID" value="MXB13699.1"/>
    <property type="molecule type" value="Genomic_DNA"/>
</dbReference>
<comment type="function">
    <text evidence="12">Aminopeptidase N is involved in the degradation of intracellular peptides generated by protein breakdown during normal growth as well as in response to nutrient starvation.</text>
</comment>
<dbReference type="InterPro" id="IPR024601">
    <property type="entry name" value="Peptidase_M1_pepN_C"/>
</dbReference>
<dbReference type="EC" id="3.4.11.2" evidence="4 13"/>
<dbReference type="PANTHER" id="PTHR46322:SF1">
    <property type="entry name" value="PUROMYCIN-SENSITIVE AMINOPEPTIDASE"/>
    <property type="match status" value="1"/>
</dbReference>